<accession>A0A314UN92</accession>
<protein>
    <submittedName>
        <fullName evidence="1">Uncharacterized protein</fullName>
    </submittedName>
</protein>
<dbReference type="AlphaFoldDB" id="A0A314UN92"/>
<name>A0A314UN92_PRUYE</name>
<dbReference type="Proteomes" id="UP000250321">
    <property type="component" value="Unassembled WGS sequence"/>
</dbReference>
<sequence>MQILCWNWISRLCPLFKHRNPGSYRTNISSRWRSAPITAESGKMFKLLRSGKGNVPYMPLHGNGDGKRT</sequence>
<organism evidence="1 2">
    <name type="scientific">Prunus yedoensis var. nudiflora</name>
    <dbReference type="NCBI Taxonomy" id="2094558"/>
    <lineage>
        <taxon>Eukaryota</taxon>
        <taxon>Viridiplantae</taxon>
        <taxon>Streptophyta</taxon>
        <taxon>Embryophyta</taxon>
        <taxon>Tracheophyta</taxon>
        <taxon>Spermatophyta</taxon>
        <taxon>Magnoliopsida</taxon>
        <taxon>eudicotyledons</taxon>
        <taxon>Gunneridae</taxon>
        <taxon>Pentapetalae</taxon>
        <taxon>rosids</taxon>
        <taxon>fabids</taxon>
        <taxon>Rosales</taxon>
        <taxon>Rosaceae</taxon>
        <taxon>Amygdaloideae</taxon>
        <taxon>Amygdaleae</taxon>
        <taxon>Prunus</taxon>
    </lineage>
</organism>
<evidence type="ECO:0000313" key="1">
    <source>
        <dbReference type="EMBL" id="PQM38930.1"/>
    </source>
</evidence>
<keyword evidence="2" id="KW-1185">Reference proteome</keyword>
<reference evidence="1 2" key="1">
    <citation type="submission" date="2018-02" db="EMBL/GenBank/DDBJ databases">
        <title>Draft genome of wild Prunus yedoensis var. nudiflora.</title>
        <authorList>
            <person name="Baek S."/>
            <person name="Kim J.-H."/>
            <person name="Choi K."/>
            <person name="Kim G.-B."/>
            <person name="Cho A."/>
            <person name="Jang H."/>
            <person name="Shin C.-H."/>
            <person name="Yu H.-J."/>
            <person name="Mun J.-H."/>
        </authorList>
    </citation>
    <scope>NUCLEOTIDE SEQUENCE [LARGE SCALE GENOMIC DNA]</scope>
    <source>
        <strain evidence="2">cv. Jeju island</strain>
        <tissue evidence="1">Leaf</tissue>
    </source>
</reference>
<proteinExistence type="predicted"/>
<gene>
    <name evidence="1" type="ORF">Pyn_38521</name>
</gene>
<comment type="caution">
    <text evidence="1">The sequence shown here is derived from an EMBL/GenBank/DDBJ whole genome shotgun (WGS) entry which is preliminary data.</text>
</comment>
<evidence type="ECO:0000313" key="2">
    <source>
        <dbReference type="Proteomes" id="UP000250321"/>
    </source>
</evidence>
<dbReference type="EMBL" id="PJQY01003260">
    <property type="protein sequence ID" value="PQM38930.1"/>
    <property type="molecule type" value="Genomic_DNA"/>
</dbReference>